<dbReference type="InterPro" id="IPR002355">
    <property type="entry name" value="Cu_oxidase_Cu_BS"/>
</dbReference>
<evidence type="ECO:0000313" key="13">
    <source>
        <dbReference type="EMBL" id="KNB18513.1"/>
    </source>
</evidence>
<keyword evidence="2" id="KW-0479">Metal-binding</keyword>
<name>A0A0J9W6M0_FUSO4</name>
<reference evidence="13" key="2">
    <citation type="journal article" date="2010" name="Nature">
        <title>Comparative genomics reveals mobile pathogenicity chromosomes in Fusarium.</title>
        <authorList>
            <person name="Ma L.J."/>
            <person name="van der Does H.C."/>
            <person name="Borkovich K.A."/>
            <person name="Coleman J.J."/>
            <person name="Daboussi M.J."/>
            <person name="Di Pietro A."/>
            <person name="Dufresne M."/>
            <person name="Freitag M."/>
            <person name="Grabherr M."/>
            <person name="Henrissat B."/>
            <person name="Houterman P.M."/>
            <person name="Kang S."/>
            <person name="Shim W.B."/>
            <person name="Woloshuk C."/>
            <person name="Xie X."/>
            <person name="Xu J.R."/>
            <person name="Antoniw J."/>
            <person name="Baker S.E."/>
            <person name="Bluhm B.H."/>
            <person name="Breakspear A."/>
            <person name="Brown D.W."/>
            <person name="Butchko R.A."/>
            <person name="Chapman S."/>
            <person name="Coulson R."/>
            <person name="Coutinho P.M."/>
            <person name="Danchin E.G."/>
            <person name="Diener A."/>
            <person name="Gale L.R."/>
            <person name="Gardiner D.M."/>
            <person name="Goff S."/>
            <person name="Hammond-Kosack K.E."/>
            <person name="Hilburn K."/>
            <person name="Hua-Van A."/>
            <person name="Jonkers W."/>
            <person name="Kazan K."/>
            <person name="Kodira C.D."/>
            <person name="Koehrsen M."/>
            <person name="Kumar L."/>
            <person name="Lee Y.H."/>
            <person name="Li L."/>
            <person name="Manners J.M."/>
            <person name="Miranda-Saavedra D."/>
            <person name="Mukherjee M."/>
            <person name="Park G."/>
            <person name="Park J."/>
            <person name="Park S.Y."/>
            <person name="Proctor R.H."/>
            <person name="Regev A."/>
            <person name="Ruiz-Roldan M.C."/>
            <person name="Sain D."/>
            <person name="Sakthikumar S."/>
            <person name="Sykes S."/>
            <person name="Schwartz D.C."/>
            <person name="Turgeon B.G."/>
            <person name="Wapinski I."/>
            <person name="Yoder O."/>
            <person name="Young S."/>
            <person name="Zeng Q."/>
            <person name="Zhou S."/>
            <person name="Galagan J."/>
            <person name="Cuomo C.A."/>
            <person name="Kistler H.C."/>
            <person name="Rep M."/>
        </authorList>
    </citation>
    <scope>NUCLEOTIDE SEQUENCE [LARGE SCALE GENOMIC DNA]</scope>
    <source>
        <strain evidence="13">4287</strain>
    </source>
</reference>
<dbReference type="Proteomes" id="UP000009097">
    <property type="component" value="Unassembled WGS sequence"/>
</dbReference>
<keyword evidence="5" id="KW-0560">Oxidoreductase</keyword>
<evidence type="ECO:0000256" key="9">
    <source>
        <dbReference type="SAM" id="SignalP"/>
    </source>
</evidence>
<feature type="region of interest" description="Disordered" evidence="8">
    <location>
        <begin position="221"/>
        <end position="244"/>
    </location>
</feature>
<proteinExistence type="inferred from homology"/>
<gene>
    <name evidence="13" type="ORF">FOXG_22266</name>
</gene>
<accession>A0A0J9W6M0</accession>
<feature type="domain" description="Plastocyanin-like" evidence="11">
    <location>
        <begin position="491"/>
        <end position="609"/>
    </location>
</feature>
<evidence type="ECO:0000256" key="4">
    <source>
        <dbReference type="ARBA" id="ARBA00022737"/>
    </source>
</evidence>
<feature type="chain" id="PRO_5005325088" description="Laccase-1" evidence="9">
    <location>
        <begin position="18"/>
        <end position="655"/>
    </location>
</feature>
<dbReference type="SUPFAM" id="SSF49503">
    <property type="entry name" value="Cupredoxins"/>
    <property type="match status" value="3"/>
</dbReference>
<feature type="domain" description="Plastocyanin-like" evidence="10">
    <location>
        <begin position="347"/>
        <end position="426"/>
    </location>
</feature>
<dbReference type="InterPro" id="IPR011706">
    <property type="entry name" value="Cu-oxidase_C"/>
</dbReference>
<evidence type="ECO:0000256" key="7">
    <source>
        <dbReference type="ARBA" id="ARBA00023180"/>
    </source>
</evidence>
<dbReference type="VEuPathDB" id="FungiDB:FOXG_22266"/>
<dbReference type="PROSITE" id="PS00079">
    <property type="entry name" value="MULTICOPPER_OXIDASE1"/>
    <property type="match status" value="1"/>
</dbReference>
<dbReference type="AlphaFoldDB" id="A0A0J9W6M0"/>
<dbReference type="PANTHER" id="PTHR11709">
    <property type="entry name" value="MULTI-COPPER OXIDASE"/>
    <property type="match status" value="1"/>
</dbReference>
<dbReference type="RefSeq" id="XP_018256558.1">
    <property type="nucleotide sequence ID" value="XM_018402666.1"/>
</dbReference>
<dbReference type="PROSITE" id="PS00080">
    <property type="entry name" value="MULTICOPPER_OXIDASE2"/>
    <property type="match status" value="1"/>
</dbReference>
<feature type="compositionally biased region" description="Polar residues" evidence="8">
    <location>
        <begin position="269"/>
        <end position="289"/>
    </location>
</feature>
<dbReference type="InterPro" id="IPR033138">
    <property type="entry name" value="Cu_oxidase_CS"/>
</dbReference>
<evidence type="ECO:0008006" key="15">
    <source>
        <dbReference type="Google" id="ProtNLM"/>
    </source>
</evidence>
<evidence type="ECO:0000256" key="6">
    <source>
        <dbReference type="ARBA" id="ARBA00023008"/>
    </source>
</evidence>
<sequence length="655" mass="71492">MLVSSLVVALYAVGARAALRQFNFTVHSAFKSPDGFEREVYLINGQQPGPLVDVDEGDDVKIFVQNDLNVETTIHWHGLLQRGTPHMDGVPGVTQDPIPPGGNYTYRFSTASEYGFFWYHSHFRAYYNDAIRGPLLIRPAASRQRPFATLAQDQDELAALLAAERNATNVLLNDWTHELSDVVFARYMKTGAFPSCVDSILANGQGKVQCLPKSALESGPGLRIEPKKTTTALGTSATTSEMQHMSDMPSMDMLKGRDMHNMPMESPVSPVTSRPSATMSMDHSPSPASSGMPDMPGMDSLSPRGCMPPMMFKPGFNISSLPPETCTNTTSHLLVISTDQSRGWLALNLVNSGAVSALRVSLDGHSMFVYAADGLYTKLQEVNVLHMELGQRYSVMVKLDQSPGNYYLRFTTFPSGDMQQVLEGQAIVSYNADAALLDPSALSPFDGHNSPPSGRPDKALSFVVSQTDIVTWVIDRAPFSEPDVPIIYGENSSGWNSNTTMHLPINSTIDIIMSISNQSMDMMGHPIHLHGHKFWVLGSGEGSFPYAAVTDAPADLINLRDPPYRDTMGLPSQGWAAIRYVTDNPGAWMFHCHLQWHIVVGMAMVLVEGGDQLPALVGQYNKTADRSGATELIASRYGPSATLVAIVVVAITLWY</sequence>
<feature type="compositionally biased region" description="Low complexity" evidence="8">
    <location>
        <begin position="229"/>
        <end position="240"/>
    </location>
</feature>
<evidence type="ECO:0000256" key="5">
    <source>
        <dbReference type="ARBA" id="ARBA00023002"/>
    </source>
</evidence>
<dbReference type="InterPro" id="IPR011707">
    <property type="entry name" value="Cu-oxidase-like_N"/>
</dbReference>
<evidence type="ECO:0000256" key="1">
    <source>
        <dbReference type="ARBA" id="ARBA00010609"/>
    </source>
</evidence>
<feature type="region of interest" description="Disordered" evidence="8">
    <location>
        <begin position="265"/>
        <end position="293"/>
    </location>
</feature>
<keyword evidence="7" id="KW-0325">Glycoprotein</keyword>
<protein>
    <recommendedName>
        <fullName evidence="15">Laccase-1</fullName>
    </recommendedName>
</protein>
<evidence type="ECO:0000259" key="11">
    <source>
        <dbReference type="Pfam" id="PF07731"/>
    </source>
</evidence>
<dbReference type="InterPro" id="IPR008972">
    <property type="entry name" value="Cupredoxin"/>
</dbReference>
<comment type="similarity">
    <text evidence="1">Belongs to the multicopper oxidase family.</text>
</comment>
<dbReference type="CDD" id="cd13850">
    <property type="entry name" value="CuRO_1_Abr2_like"/>
    <property type="match status" value="1"/>
</dbReference>
<evidence type="ECO:0000259" key="10">
    <source>
        <dbReference type="Pfam" id="PF00394"/>
    </source>
</evidence>
<dbReference type="Pfam" id="PF07731">
    <property type="entry name" value="Cu-oxidase_2"/>
    <property type="match status" value="1"/>
</dbReference>
<dbReference type="GO" id="GO:0005507">
    <property type="term" value="F:copper ion binding"/>
    <property type="evidence" value="ECO:0007669"/>
    <property type="project" value="InterPro"/>
</dbReference>
<keyword evidence="4" id="KW-0677">Repeat</keyword>
<feature type="domain" description="Plastocyanin-like" evidence="12">
    <location>
        <begin position="32"/>
        <end position="140"/>
    </location>
</feature>
<evidence type="ECO:0000256" key="8">
    <source>
        <dbReference type="SAM" id="MobiDB-lite"/>
    </source>
</evidence>
<keyword evidence="6" id="KW-0186">Copper</keyword>
<dbReference type="Pfam" id="PF00394">
    <property type="entry name" value="Cu-oxidase"/>
    <property type="match status" value="1"/>
</dbReference>
<evidence type="ECO:0000256" key="2">
    <source>
        <dbReference type="ARBA" id="ARBA00022723"/>
    </source>
</evidence>
<evidence type="ECO:0000256" key="3">
    <source>
        <dbReference type="ARBA" id="ARBA00022729"/>
    </source>
</evidence>
<evidence type="ECO:0000259" key="12">
    <source>
        <dbReference type="Pfam" id="PF07732"/>
    </source>
</evidence>
<dbReference type="InterPro" id="IPR045087">
    <property type="entry name" value="Cu-oxidase_fam"/>
</dbReference>
<dbReference type="Gene3D" id="2.60.40.420">
    <property type="entry name" value="Cupredoxins - blue copper proteins"/>
    <property type="match status" value="3"/>
</dbReference>
<feature type="signal peptide" evidence="9">
    <location>
        <begin position="1"/>
        <end position="17"/>
    </location>
</feature>
<dbReference type="PANTHER" id="PTHR11709:SF488">
    <property type="entry name" value="LACCASE-RELATED"/>
    <property type="match status" value="1"/>
</dbReference>
<reference evidence="13" key="1">
    <citation type="submission" date="2007-04" db="EMBL/GenBank/DDBJ databases">
        <authorList>
            <consortium name="The Broad Institute Genome Sequencing Platform"/>
            <person name="Birren B."/>
            <person name="Lander E."/>
            <person name="Galagan J."/>
            <person name="Nusbaum C."/>
            <person name="Devon K."/>
            <person name="Ma L.-J."/>
            <person name="Jaffe D."/>
            <person name="Butler J."/>
            <person name="Alvarez P."/>
            <person name="Gnerre S."/>
            <person name="Grabherr M."/>
            <person name="Kleber M."/>
            <person name="Mauceli E."/>
            <person name="Brockman W."/>
            <person name="MacCallum I.A."/>
            <person name="Young S."/>
            <person name="LaButti K."/>
            <person name="DeCaprio D."/>
            <person name="Crawford M."/>
            <person name="Koehrsen M."/>
            <person name="Engels R."/>
            <person name="Montgomery P."/>
            <person name="Pearson M."/>
            <person name="Howarth C."/>
            <person name="Larson L."/>
            <person name="White J."/>
            <person name="O'Leary S."/>
            <person name="Kodira C."/>
            <person name="Zeng Q."/>
            <person name="Yandava C."/>
            <person name="Alvarado L."/>
            <person name="Kistler C."/>
            <person name="Shim W.-B."/>
            <person name="Kang S."/>
            <person name="Woloshuk C."/>
        </authorList>
    </citation>
    <scope>NUCLEOTIDE SEQUENCE</scope>
    <source>
        <strain evidence="13">4287</strain>
    </source>
</reference>
<organism evidence="13 14">
    <name type="scientific">Fusarium oxysporum f. sp. lycopersici (strain 4287 / CBS 123668 / FGSC 9935 / NRRL 34936)</name>
    <name type="common">Fusarium vascular wilt of tomato</name>
    <dbReference type="NCBI Taxonomy" id="426428"/>
    <lineage>
        <taxon>Eukaryota</taxon>
        <taxon>Fungi</taxon>
        <taxon>Dikarya</taxon>
        <taxon>Ascomycota</taxon>
        <taxon>Pezizomycotina</taxon>
        <taxon>Sordariomycetes</taxon>
        <taxon>Hypocreomycetidae</taxon>
        <taxon>Hypocreales</taxon>
        <taxon>Nectriaceae</taxon>
        <taxon>Fusarium</taxon>
        <taxon>Fusarium oxysporum species complex</taxon>
    </lineage>
</organism>
<dbReference type="Pfam" id="PF07732">
    <property type="entry name" value="Cu-oxidase_3"/>
    <property type="match status" value="1"/>
</dbReference>
<evidence type="ECO:0000313" key="14">
    <source>
        <dbReference type="Proteomes" id="UP000009097"/>
    </source>
</evidence>
<dbReference type="GO" id="GO:0016491">
    <property type="term" value="F:oxidoreductase activity"/>
    <property type="evidence" value="ECO:0007669"/>
    <property type="project" value="UniProtKB-KW"/>
</dbReference>
<keyword evidence="3 9" id="KW-0732">Signal</keyword>
<dbReference type="GeneID" id="28962972"/>
<dbReference type="EMBL" id="DS231726">
    <property type="protein sequence ID" value="KNB18513.1"/>
    <property type="molecule type" value="Genomic_DNA"/>
</dbReference>
<dbReference type="InterPro" id="IPR001117">
    <property type="entry name" value="Cu-oxidase_2nd"/>
</dbReference>